<proteinExistence type="predicted"/>
<dbReference type="GO" id="GO:0016567">
    <property type="term" value="P:protein ubiquitination"/>
    <property type="evidence" value="ECO:0007669"/>
    <property type="project" value="TreeGrafter"/>
</dbReference>
<gene>
    <name evidence="7" type="ORF">HII31_08363</name>
</gene>
<dbReference type="InterPro" id="IPR001841">
    <property type="entry name" value="Znf_RING"/>
</dbReference>
<evidence type="ECO:0000256" key="3">
    <source>
        <dbReference type="ARBA" id="ARBA00022833"/>
    </source>
</evidence>
<dbReference type="GO" id="GO:0008270">
    <property type="term" value="F:zinc ion binding"/>
    <property type="evidence" value="ECO:0007669"/>
    <property type="project" value="UniProtKB-KW"/>
</dbReference>
<evidence type="ECO:0000313" key="8">
    <source>
        <dbReference type="Proteomes" id="UP000660729"/>
    </source>
</evidence>
<dbReference type="Proteomes" id="UP000660729">
    <property type="component" value="Unassembled WGS sequence"/>
</dbReference>
<keyword evidence="3" id="KW-0862">Zinc</keyword>
<evidence type="ECO:0000256" key="1">
    <source>
        <dbReference type="ARBA" id="ARBA00022723"/>
    </source>
</evidence>
<keyword evidence="1" id="KW-0479">Metal-binding</keyword>
<dbReference type="OrthoDB" id="8062037at2759"/>
<reference evidence="7" key="1">
    <citation type="submission" date="2020-04" db="EMBL/GenBank/DDBJ databases">
        <title>Draft genome resource of the tomato pathogen Pseudocercospora fuligena.</title>
        <authorList>
            <person name="Zaccaron A."/>
        </authorList>
    </citation>
    <scope>NUCLEOTIDE SEQUENCE</scope>
    <source>
        <strain evidence="7">PF001</strain>
    </source>
</reference>
<dbReference type="PROSITE" id="PS50089">
    <property type="entry name" value="ZF_RING_2"/>
    <property type="match status" value="1"/>
</dbReference>
<keyword evidence="8" id="KW-1185">Reference proteome</keyword>
<dbReference type="InterPro" id="IPR017907">
    <property type="entry name" value="Znf_RING_CS"/>
</dbReference>
<evidence type="ECO:0000259" key="6">
    <source>
        <dbReference type="PROSITE" id="PS50089"/>
    </source>
</evidence>
<dbReference type="Pfam" id="PF13639">
    <property type="entry name" value="zf-RING_2"/>
    <property type="match status" value="1"/>
</dbReference>
<sequence>MSRRPSSSGRPHRSFADNFPLPPQNSQETRDRRPRLAPLPFPPMTPNAPRADSHLGQLLQATGVRPYDTRIVTPTSNPYQLQEPSPLSRSYGTRIIEPDIRAGTDTDHDFDRFIDTDDLEEADLPGLPGSFATRSYAPTAPNSLSRLQNVLGQREGPRGPPPSPTFSDDAMDAIGFRPTMPPYRPAGSGSLFRDRAPGRDLEQEMEATIAGPHPQWHPAEMDIEEDHFDHDFDPPAGNDALRLADDLLRQATELETRVRNGAGRNPATRQATRQALRDVQDSARAMLQSLADPAAQPRGPAISIDALPKREITVTDQGEDGHATCSICQEHLDIGTAVTQLSCPHWFCTDCLEPWLHNRTCPTCRAPINA</sequence>
<organism evidence="7 8">
    <name type="scientific">Pseudocercospora fuligena</name>
    <dbReference type="NCBI Taxonomy" id="685502"/>
    <lineage>
        <taxon>Eukaryota</taxon>
        <taxon>Fungi</taxon>
        <taxon>Dikarya</taxon>
        <taxon>Ascomycota</taxon>
        <taxon>Pezizomycotina</taxon>
        <taxon>Dothideomycetes</taxon>
        <taxon>Dothideomycetidae</taxon>
        <taxon>Mycosphaerellales</taxon>
        <taxon>Mycosphaerellaceae</taxon>
        <taxon>Pseudocercospora</taxon>
    </lineage>
</organism>
<dbReference type="EMBL" id="JABCIY010000175">
    <property type="protein sequence ID" value="KAF7190032.1"/>
    <property type="molecule type" value="Genomic_DNA"/>
</dbReference>
<keyword evidence="2 4" id="KW-0863">Zinc-finger</keyword>
<dbReference type="PROSITE" id="PS00518">
    <property type="entry name" value="ZF_RING_1"/>
    <property type="match status" value="1"/>
</dbReference>
<dbReference type="SUPFAM" id="SSF57850">
    <property type="entry name" value="RING/U-box"/>
    <property type="match status" value="1"/>
</dbReference>
<accession>A0A8H6VGU9</accession>
<evidence type="ECO:0000256" key="2">
    <source>
        <dbReference type="ARBA" id="ARBA00022771"/>
    </source>
</evidence>
<protein>
    <submittedName>
        <fullName evidence="7">Putative RING finger protein P32A8.03c</fullName>
    </submittedName>
</protein>
<dbReference type="Gene3D" id="3.30.40.10">
    <property type="entry name" value="Zinc/RING finger domain, C3HC4 (zinc finger)"/>
    <property type="match status" value="1"/>
</dbReference>
<evidence type="ECO:0000256" key="5">
    <source>
        <dbReference type="SAM" id="MobiDB-lite"/>
    </source>
</evidence>
<name>A0A8H6VGU9_9PEZI</name>
<dbReference type="GO" id="GO:0005737">
    <property type="term" value="C:cytoplasm"/>
    <property type="evidence" value="ECO:0007669"/>
    <property type="project" value="TreeGrafter"/>
</dbReference>
<dbReference type="PANTHER" id="PTHR15710">
    <property type="entry name" value="E3 UBIQUITIN-PROTEIN LIGASE PRAJA"/>
    <property type="match status" value="1"/>
</dbReference>
<comment type="caution">
    <text evidence="7">The sequence shown here is derived from an EMBL/GenBank/DDBJ whole genome shotgun (WGS) entry which is preliminary data.</text>
</comment>
<feature type="region of interest" description="Disordered" evidence="5">
    <location>
        <begin position="1"/>
        <end position="48"/>
    </location>
</feature>
<feature type="domain" description="RING-type" evidence="6">
    <location>
        <begin position="325"/>
        <end position="365"/>
    </location>
</feature>
<dbReference type="SMART" id="SM00184">
    <property type="entry name" value="RING"/>
    <property type="match status" value="1"/>
</dbReference>
<dbReference type="GO" id="GO:0061630">
    <property type="term" value="F:ubiquitin protein ligase activity"/>
    <property type="evidence" value="ECO:0007669"/>
    <property type="project" value="TreeGrafter"/>
</dbReference>
<dbReference type="AlphaFoldDB" id="A0A8H6VGU9"/>
<feature type="compositionally biased region" description="Pro residues" evidence="5">
    <location>
        <begin position="37"/>
        <end position="46"/>
    </location>
</feature>
<evidence type="ECO:0000256" key="4">
    <source>
        <dbReference type="PROSITE-ProRule" id="PRU00175"/>
    </source>
</evidence>
<evidence type="ECO:0000313" key="7">
    <source>
        <dbReference type="EMBL" id="KAF7190032.1"/>
    </source>
</evidence>
<dbReference type="InterPro" id="IPR013083">
    <property type="entry name" value="Znf_RING/FYVE/PHD"/>
</dbReference>
<dbReference type="PANTHER" id="PTHR15710:SF243">
    <property type="entry name" value="E3 UBIQUITIN-PROTEIN LIGASE PRAJA-2 ISOFORM X1"/>
    <property type="match status" value="1"/>
</dbReference>